<dbReference type="Pfam" id="PF17678">
    <property type="entry name" value="Glyco_hydro_92N"/>
    <property type="match status" value="1"/>
</dbReference>
<dbReference type="Pfam" id="PF07971">
    <property type="entry name" value="Glyco_hydro_92"/>
    <property type="match status" value="1"/>
</dbReference>
<protein>
    <submittedName>
        <fullName evidence="7">Putative alpha-1,2-mannosidase</fullName>
    </submittedName>
</protein>
<dbReference type="Gene3D" id="3.30.2080.10">
    <property type="entry name" value="GH92 mannosidase domain"/>
    <property type="match status" value="1"/>
</dbReference>
<dbReference type="eggNOG" id="COG3537">
    <property type="taxonomic scope" value="Bacteria"/>
</dbReference>
<dbReference type="Gene3D" id="1.20.1050.60">
    <property type="entry name" value="alpha-1,2-mannosidase"/>
    <property type="match status" value="1"/>
</dbReference>
<dbReference type="PANTHER" id="PTHR12143">
    <property type="entry name" value="PEPTIDE N-GLYCANASE PNGASE -RELATED"/>
    <property type="match status" value="1"/>
</dbReference>
<dbReference type="Proteomes" id="UP000005283">
    <property type="component" value="Unassembled WGS sequence"/>
</dbReference>
<keyword evidence="4" id="KW-0732">Signal</keyword>
<reference evidence="7 8" key="1">
    <citation type="submission" date="2009-12" db="EMBL/GenBank/DDBJ databases">
        <title>Genome Sequence of Prevotella buccalis ATCC 35310.</title>
        <authorList>
            <person name="Durkin A.S."/>
            <person name="Madupu R."/>
            <person name="Torralba M."/>
            <person name="Methe B."/>
            <person name="Sutton G."/>
            <person name="Strausberg R.L."/>
            <person name="Nelson K.E."/>
        </authorList>
    </citation>
    <scope>NUCLEOTIDE SEQUENCE [LARGE SCALE GENOMIC DNA]</scope>
    <source>
        <strain evidence="7 8">ATCC 35310</strain>
    </source>
</reference>
<evidence type="ECO:0000256" key="2">
    <source>
        <dbReference type="ARBA" id="ARBA00011245"/>
    </source>
</evidence>
<dbReference type="PANTHER" id="PTHR12143:SF43">
    <property type="entry name" value="PUTATIVE-RELATED"/>
    <property type="match status" value="1"/>
</dbReference>
<dbReference type="InterPro" id="IPR014718">
    <property type="entry name" value="GH-type_carb-bd"/>
</dbReference>
<dbReference type="GO" id="GO:0005975">
    <property type="term" value="P:carbohydrate metabolic process"/>
    <property type="evidence" value="ECO:0007669"/>
    <property type="project" value="InterPro"/>
</dbReference>
<evidence type="ECO:0000256" key="3">
    <source>
        <dbReference type="ARBA" id="ARBA00022837"/>
    </source>
</evidence>
<sequence length="752" mass="85502">MPIKQKLVCACALFGLLAGQGLHAQNKELVDYVNPYIGNISHLLVPTFATVQLPNSMLRVYPERGDYTTELVNGLPVIVTNHRERSAFNISPYQGKQPTAIVPLNYDHEKLTPYGFDIELDDNQMKARYAVSHQSAVYELNFWQKNKPVYVMINSRDGGMHCSGNAISGFQRLTDQTKVYIYAEVDRSPMQMGALENGAINASKASVEGRNACIALRYADGTPQVRLRYGVSFLSEEQAKKNLKREIQHFDVDVVAAKGRRIWNDALANIQVKGGSEDQKTVLYTSYYRTFERPICYSEDGKYWSAYDGAVHEDGGIPFYTDDWIWDTYRAAHPLRALIQPEKEENIIESYLRMAEQMGTLWMPTFPEVTGDSRRMNSNHGIAMVADALYKGLKVDAKRGYEYSRKALEEKTLAPWSGNPAGWIDDFYKQHGYIPALREGEKETDPNVSDFEKRQPVAVTLGTAYDEWCLSRIASYLNKNKEASYYERRGRNYRTLFNHETSFFHPKDKEGNFLQPFDYRFSGGIGARDAYDENNGWTYRWDVQHNVADLINLMGGREQFVKNLDQTFIEPMGRGKREFYTQLPDQTGNIGQFTMANEPSLHIPYLYNYAGTPWKTQKRVRQVLNTWFRNDLMGVPGDEDGGGLTSFVVFSSIGFYPVTPGIPAYNIGSPLFSDIQVRLGNGKIFHIIANNCSDENKYIQRATLNGKAWNKPWFSHDDIKNGGTLILEMGKHPNKSWGADKKMAPPSLDAEQ</sequence>
<dbReference type="Gene3D" id="2.70.98.10">
    <property type="match status" value="1"/>
</dbReference>
<evidence type="ECO:0000259" key="6">
    <source>
        <dbReference type="Pfam" id="PF17678"/>
    </source>
</evidence>
<evidence type="ECO:0000259" key="5">
    <source>
        <dbReference type="Pfam" id="PF07971"/>
    </source>
</evidence>
<dbReference type="GO" id="GO:0030246">
    <property type="term" value="F:carbohydrate binding"/>
    <property type="evidence" value="ECO:0007669"/>
    <property type="project" value="InterPro"/>
</dbReference>
<name>D1W812_9BACT</name>
<comment type="caution">
    <text evidence="7">The sequence shown here is derived from an EMBL/GenBank/DDBJ whole genome shotgun (WGS) entry which is preliminary data.</text>
</comment>
<dbReference type="GO" id="GO:0000224">
    <property type="term" value="F:peptide-N4-(N-acetyl-beta-glucosaminyl)asparagine amidase activity"/>
    <property type="evidence" value="ECO:0007669"/>
    <property type="project" value="TreeGrafter"/>
</dbReference>
<feature type="chain" id="PRO_5003026913" evidence="4">
    <location>
        <begin position="25"/>
        <end position="752"/>
    </location>
</feature>
<evidence type="ECO:0000313" key="7">
    <source>
        <dbReference type="EMBL" id="EFA91374.1"/>
    </source>
</evidence>
<evidence type="ECO:0000313" key="8">
    <source>
        <dbReference type="Proteomes" id="UP000005283"/>
    </source>
</evidence>
<dbReference type="InterPro" id="IPR050883">
    <property type="entry name" value="PNGase"/>
</dbReference>
<dbReference type="InterPro" id="IPR041371">
    <property type="entry name" value="GH92_N"/>
</dbReference>
<dbReference type="FunFam" id="3.30.2080.10:FF:000001">
    <property type="entry name" value="Alpha-1,2-mannosidase subfamily"/>
    <property type="match status" value="1"/>
</dbReference>
<dbReference type="EMBL" id="ADEG01000090">
    <property type="protein sequence ID" value="EFA91374.1"/>
    <property type="molecule type" value="Genomic_DNA"/>
</dbReference>
<proteinExistence type="predicted"/>
<dbReference type="NCBIfam" id="TIGR01180">
    <property type="entry name" value="aman2_put"/>
    <property type="match status" value="1"/>
</dbReference>
<evidence type="ECO:0000256" key="4">
    <source>
        <dbReference type="SAM" id="SignalP"/>
    </source>
</evidence>
<gene>
    <name evidence="7" type="ORF">HMPREF0650_0643</name>
</gene>
<feature type="signal peptide" evidence="4">
    <location>
        <begin position="1"/>
        <end position="24"/>
    </location>
</feature>
<dbReference type="Gene3D" id="1.20.1610.10">
    <property type="entry name" value="alpha-1,2-mannosidases domains"/>
    <property type="match status" value="1"/>
</dbReference>
<evidence type="ECO:0000256" key="1">
    <source>
        <dbReference type="ARBA" id="ARBA00001913"/>
    </source>
</evidence>
<accession>D1W812</accession>
<organism evidence="7 8">
    <name type="scientific">Hoylesella buccalis ATCC 35310</name>
    <dbReference type="NCBI Taxonomy" id="679190"/>
    <lineage>
        <taxon>Bacteria</taxon>
        <taxon>Pseudomonadati</taxon>
        <taxon>Bacteroidota</taxon>
        <taxon>Bacteroidia</taxon>
        <taxon>Bacteroidales</taxon>
        <taxon>Prevotellaceae</taxon>
        <taxon>Hoylesella</taxon>
    </lineage>
</organism>
<dbReference type="InterPro" id="IPR012939">
    <property type="entry name" value="Glyco_hydro_92"/>
</dbReference>
<dbReference type="SUPFAM" id="SSF48208">
    <property type="entry name" value="Six-hairpin glycosidases"/>
    <property type="match status" value="1"/>
</dbReference>
<dbReference type="GO" id="GO:0006516">
    <property type="term" value="P:glycoprotein catabolic process"/>
    <property type="evidence" value="ECO:0007669"/>
    <property type="project" value="TreeGrafter"/>
</dbReference>
<comment type="cofactor">
    <cofactor evidence="1">
        <name>Ca(2+)</name>
        <dbReference type="ChEBI" id="CHEBI:29108"/>
    </cofactor>
</comment>
<feature type="domain" description="Glycosyl hydrolase family 92" evidence="5">
    <location>
        <begin position="238"/>
        <end position="731"/>
    </location>
</feature>
<keyword evidence="8" id="KW-1185">Reference proteome</keyword>
<dbReference type="AlphaFoldDB" id="D1W812"/>
<comment type="subunit">
    <text evidence="2">Monomer.</text>
</comment>
<keyword evidence="3" id="KW-0106">Calcium</keyword>
<dbReference type="RefSeq" id="WP_004350524.1">
    <property type="nucleotide sequence ID" value="NZ_ADEG01000090.1"/>
</dbReference>
<dbReference type="InterPro" id="IPR008928">
    <property type="entry name" value="6-hairpin_glycosidase_sf"/>
</dbReference>
<dbReference type="InterPro" id="IPR005887">
    <property type="entry name" value="GH92_a_mannosidase_put"/>
</dbReference>
<dbReference type="GO" id="GO:0005829">
    <property type="term" value="C:cytosol"/>
    <property type="evidence" value="ECO:0007669"/>
    <property type="project" value="TreeGrafter"/>
</dbReference>
<feature type="domain" description="Glycosyl hydrolase family 92 N-terminal" evidence="6">
    <location>
        <begin position="32"/>
        <end position="232"/>
    </location>
</feature>